<dbReference type="VEuPathDB" id="FungiDB:SCODWIG_01020"/>
<dbReference type="Gene3D" id="2.40.100.10">
    <property type="entry name" value="Cyclophilin-like"/>
    <property type="match status" value="1"/>
</dbReference>
<evidence type="ECO:0000256" key="9">
    <source>
        <dbReference type="ARBA" id="ARBA00023110"/>
    </source>
</evidence>
<dbReference type="Gene3D" id="1.25.40.10">
    <property type="entry name" value="Tetratricopeptide repeat domain"/>
    <property type="match status" value="1"/>
</dbReference>
<proteinExistence type="inferred from homology"/>
<dbReference type="EMBL" id="UFAJ01000114">
    <property type="protein sequence ID" value="SSD59259.1"/>
    <property type="molecule type" value="Genomic_DNA"/>
</dbReference>
<dbReference type="SUPFAM" id="SSF50891">
    <property type="entry name" value="Cyclophilin-like"/>
    <property type="match status" value="1"/>
</dbReference>
<evidence type="ECO:0000256" key="1">
    <source>
        <dbReference type="ARBA" id="ARBA00000971"/>
    </source>
</evidence>
<dbReference type="OrthoDB" id="193499at2759"/>
<sequence>MSDTRQKVYFDISIGGKPAGRVVFELFNDIVPKTCENFYKLCEGKAGFCKTKPDTPLCYKNSIFHRVIKNFMLQFGDFTNFDGRGGESVYGEKFEDENFELKHDSPFLLSMANAGPNTNGSQCFITTTATPHLDGKHVVFGKVIQGKRVVRTIENQKTDDNDKPLQDVVISDCGTLPNDYVVPADAEKAPVDQYGDDYEDSLSAEPRADTNDFTSVIKCVNAIKEIGTKVFKEQKYDVALEKYKKCANYVTEYFPDDLSKDQLKELNDLKKSIYLNLALAALKEGSYKDVLEPATQVLHIEGVDEKAQAKALYRRGLAYYNLKDPEMALTDLELAASYQHGDAGILQAIKNAKILKKKQREQQKKQFSKMFT</sequence>
<dbReference type="FunFam" id="1.25.40.10:FF:000029">
    <property type="entry name" value="peptidyl-prolyl cis-trans isomerase D"/>
    <property type="match status" value="1"/>
</dbReference>
<gene>
    <name evidence="12" type="ORF">SCODWIG_01020</name>
</gene>
<reference evidence="13" key="1">
    <citation type="submission" date="2018-06" db="EMBL/GenBank/DDBJ databases">
        <authorList>
            <person name="Guldener U."/>
        </authorList>
    </citation>
    <scope>NUCLEOTIDE SEQUENCE [LARGE SCALE GENOMIC DNA]</scope>
    <source>
        <strain evidence="13">UTAD17</strain>
    </source>
</reference>
<evidence type="ECO:0000256" key="3">
    <source>
        <dbReference type="ARBA" id="ARBA00004496"/>
    </source>
</evidence>
<evidence type="ECO:0000256" key="5">
    <source>
        <dbReference type="ARBA" id="ARBA00013194"/>
    </source>
</evidence>
<evidence type="ECO:0000313" key="13">
    <source>
        <dbReference type="Proteomes" id="UP000262825"/>
    </source>
</evidence>
<comment type="catalytic activity">
    <reaction evidence="1">
        <text>[protein]-peptidylproline (omega=180) = [protein]-peptidylproline (omega=0)</text>
        <dbReference type="Rhea" id="RHEA:16237"/>
        <dbReference type="Rhea" id="RHEA-COMP:10747"/>
        <dbReference type="Rhea" id="RHEA-COMP:10748"/>
        <dbReference type="ChEBI" id="CHEBI:83833"/>
        <dbReference type="ChEBI" id="CHEBI:83834"/>
        <dbReference type="EC" id="5.2.1.8"/>
    </reaction>
</comment>
<dbReference type="InterPro" id="IPR011990">
    <property type="entry name" value="TPR-like_helical_dom_sf"/>
</dbReference>
<evidence type="ECO:0000259" key="11">
    <source>
        <dbReference type="PROSITE" id="PS50072"/>
    </source>
</evidence>
<comment type="subcellular location">
    <subcellularLocation>
        <location evidence="3">Cytoplasm</location>
    </subcellularLocation>
</comment>
<dbReference type="Proteomes" id="UP000262825">
    <property type="component" value="Unassembled WGS sequence"/>
</dbReference>
<evidence type="ECO:0000313" key="12">
    <source>
        <dbReference type="EMBL" id="SSD59259.1"/>
    </source>
</evidence>
<evidence type="ECO:0000256" key="8">
    <source>
        <dbReference type="ARBA" id="ARBA00022803"/>
    </source>
</evidence>
<dbReference type="InterPro" id="IPR019734">
    <property type="entry name" value="TPR_rpt"/>
</dbReference>
<evidence type="ECO:0000256" key="6">
    <source>
        <dbReference type="ARBA" id="ARBA00022490"/>
    </source>
</evidence>
<protein>
    <recommendedName>
        <fullName evidence="5">peptidylprolyl isomerase</fullName>
        <ecNumber evidence="5">5.2.1.8</ecNumber>
    </recommendedName>
</protein>
<evidence type="ECO:0000256" key="7">
    <source>
        <dbReference type="ARBA" id="ARBA00022737"/>
    </source>
</evidence>
<dbReference type="CDD" id="cd01926">
    <property type="entry name" value="cyclophilin_ABH_like"/>
    <property type="match status" value="1"/>
</dbReference>
<evidence type="ECO:0000256" key="10">
    <source>
        <dbReference type="ARBA" id="ARBA00023235"/>
    </source>
</evidence>
<comment type="similarity">
    <text evidence="4">Belongs to the cyclophilin-type PPIase family. PPIase D subfamily.</text>
</comment>
<accession>A0A376B3U2</accession>
<evidence type="ECO:0000256" key="2">
    <source>
        <dbReference type="ARBA" id="ARBA00002388"/>
    </source>
</evidence>
<dbReference type="Pfam" id="PF00160">
    <property type="entry name" value="Pro_isomerase"/>
    <property type="match status" value="1"/>
</dbReference>
<dbReference type="FunFam" id="2.40.100.10:FF:000045">
    <property type="entry name" value="Peptidyl-prolyl cis-trans isomerase D"/>
    <property type="match status" value="1"/>
</dbReference>
<dbReference type="PRINTS" id="PR00153">
    <property type="entry name" value="CSAPPISMRASE"/>
</dbReference>
<dbReference type="AlphaFoldDB" id="A0A376B3U2"/>
<name>A0A376B3U2_9ASCO</name>
<dbReference type="GO" id="GO:0051082">
    <property type="term" value="F:unfolded protein binding"/>
    <property type="evidence" value="ECO:0007669"/>
    <property type="project" value="UniProtKB-ARBA"/>
</dbReference>
<dbReference type="GO" id="GO:0003755">
    <property type="term" value="F:peptidyl-prolyl cis-trans isomerase activity"/>
    <property type="evidence" value="ECO:0007669"/>
    <property type="project" value="UniProtKB-KW"/>
</dbReference>
<dbReference type="PROSITE" id="PS00170">
    <property type="entry name" value="CSA_PPIASE_1"/>
    <property type="match status" value="1"/>
</dbReference>
<keyword evidence="13" id="KW-1185">Reference proteome</keyword>
<dbReference type="InterPro" id="IPR002130">
    <property type="entry name" value="Cyclophilin-type_PPIase_dom"/>
</dbReference>
<keyword evidence="6" id="KW-0963">Cytoplasm</keyword>
<dbReference type="EC" id="5.2.1.8" evidence="5"/>
<dbReference type="PROSITE" id="PS50072">
    <property type="entry name" value="CSA_PPIASE_2"/>
    <property type="match status" value="1"/>
</dbReference>
<dbReference type="SMART" id="SM00028">
    <property type="entry name" value="TPR"/>
    <property type="match status" value="3"/>
</dbReference>
<dbReference type="PANTHER" id="PTHR11071">
    <property type="entry name" value="PEPTIDYL-PROLYL CIS-TRANS ISOMERASE"/>
    <property type="match status" value="1"/>
</dbReference>
<dbReference type="GO" id="GO:0016018">
    <property type="term" value="F:cyclosporin A binding"/>
    <property type="evidence" value="ECO:0007669"/>
    <property type="project" value="TreeGrafter"/>
</dbReference>
<keyword evidence="9" id="KW-0697">Rotamase</keyword>
<keyword evidence="10 12" id="KW-0413">Isomerase</keyword>
<evidence type="ECO:0000256" key="4">
    <source>
        <dbReference type="ARBA" id="ARBA00010898"/>
    </source>
</evidence>
<organism evidence="12 13">
    <name type="scientific">Saccharomycodes ludwigii</name>
    <dbReference type="NCBI Taxonomy" id="36035"/>
    <lineage>
        <taxon>Eukaryota</taxon>
        <taxon>Fungi</taxon>
        <taxon>Dikarya</taxon>
        <taxon>Ascomycota</taxon>
        <taxon>Saccharomycotina</taxon>
        <taxon>Saccharomycetes</taxon>
        <taxon>Saccharomycodales</taxon>
        <taxon>Saccharomycodaceae</taxon>
        <taxon>Saccharomycodes</taxon>
    </lineage>
</organism>
<dbReference type="GO" id="GO:0042026">
    <property type="term" value="P:protein refolding"/>
    <property type="evidence" value="ECO:0007669"/>
    <property type="project" value="UniProtKB-ARBA"/>
</dbReference>
<dbReference type="SUPFAM" id="SSF48452">
    <property type="entry name" value="TPR-like"/>
    <property type="match status" value="1"/>
</dbReference>
<keyword evidence="7" id="KW-0677">Repeat</keyword>
<dbReference type="GO" id="GO:0005737">
    <property type="term" value="C:cytoplasm"/>
    <property type="evidence" value="ECO:0007669"/>
    <property type="project" value="UniProtKB-SubCell"/>
</dbReference>
<dbReference type="InterPro" id="IPR020892">
    <property type="entry name" value="Cyclophilin-type_PPIase_CS"/>
</dbReference>
<keyword evidence="8" id="KW-0802">TPR repeat</keyword>
<dbReference type="PANTHER" id="PTHR11071:SF561">
    <property type="entry name" value="PEPTIDYL-PROLYL CIS-TRANS ISOMERASE D-RELATED"/>
    <property type="match status" value="1"/>
</dbReference>
<comment type="function">
    <text evidence="2">PPIases accelerate the folding of proteins. It catalyzes the cis-trans isomerization of proline imidic peptide bonds in oligopeptides.</text>
</comment>
<dbReference type="InterPro" id="IPR029000">
    <property type="entry name" value="Cyclophilin-like_dom_sf"/>
</dbReference>
<feature type="domain" description="PPIase cyclophilin-type" evidence="11">
    <location>
        <begin position="9"/>
        <end position="175"/>
    </location>
</feature>